<protein>
    <submittedName>
        <fullName evidence="2">Uncharacterized protein</fullName>
    </submittedName>
</protein>
<accession>A0A9J6FVC8</accession>
<evidence type="ECO:0000313" key="3">
    <source>
        <dbReference type="Proteomes" id="UP000821853"/>
    </source>
</evidence>
<evidence type="ECO:0000256" key="1">
    <source>
        <dbReference type="SAM" id="MobiDB-lite"/>
    </source>
</evidence>
<dbReference type="Proteomes" id="UP000821853">
    <property type="component" value="Chromosome 2"/>
</dbReference>
<dbReference type="AlphaFoldDB" id="A0A9J6FVC8"/>
<keyword evidence="3" id="KW-1185">Reference proteome</keyword>
<feature type="region of interest" description="Disordered" evidence="1">
    <location>
        <begin position="41"/>
        <end position="63"/>
    </location>
</feature>
<proteinExistence type="predicted"/>
<name>A0A9J6FVC8_HAELO</name>
<dbReference type="VEuPathDB" id="VectorBase:HLOH_053251"/>
<sequence length="63" mass="7137">MGKLCNLTVNVQRLTEDAVPTIFPDAPSYFTKQLPEKKEGKLDYSVTPKPHRRNEVLPTPTLL</sequence>
<dbReference type="EMBL" id="JABSTR010000004">
    <property type="protein sequence ID" value="KAH9366767.1"/>
    <property type="molecule type" value="Genomic_DNA"/>
</dbReference>
<evidence type="ECO:0000313" key="2">
    <source>
        <dbReference type="EMBL" id="KAH9366767.1"/>
    </source>
</evidence>
<reference evidence="2 3" key="1">
    <citation type="journal article" date="2020" name="Cell">
        <title>Large-Scale Comparative Analyses of Tick Genomes Elucidate Their Genetic Diversity and Vector Capacities.</title>
        <authorList>
            <consortium name="Tick Genome and Microbiome Consortium (TIGMIC)"/>
            <person name="Jia N."/>
            <person name="Wang J."/>
            <person name="Shi W."/>
            <person name="Du L."/>
            <person name="Sun Y."/>
            <person name="Zhan W."/>
            <person name="Jiang J.F."/>
            <person name="Wang Q."/>
            <person name="Zhang B."/>
            <person name="Ji P."/>
            <person name="Bell-Sakyi L."/>
            <person name="Cui X.M."/>
            <person name="Yuan T.T."/>
            <person name="Jiang B.G."/>
            <person name="Yang W.F."/>
            <person name="Lam T.T."/>
            <person name="Chang Q.C."/>
            <person name="Ding S.J."/>
            <person name="Wang X.J."/>
            <person name="Zhu J.G."/>
            <person name="Ruan X.D."/>
            <person name="Zhao L."/>
            <person name="Wei J.T."/>
            <person name="Ye R.Z."/>
            <person name="Que T.C."/>
            <person name="Du C.H."/>
            <person name="Zhou Y.H."/>
            <person name="Cheng J.X."/>
            <person name="Dai P.F."/>
            <person name="Guo W.B."/>
            <person name="Han X.H."/>
            <person name="Huang E.J."/>
            <person name="Li L.F."/>
            <person name="Wei W."/>
            <person name="Gao Y.C."/>
            <person name="Liu J.Z."/>
            <person name="Shao H.Z."/>
            <person name="Wang X."/>
            <person name="Wang C.C."/>
            <person name="Yang T.C."/>
            <person name="Huo Q.B."/>
            <person name="Li W."/>
            <person name="Chen H.Y."/>
            <person name="Chen S.E."/>
            <person name="Zhou L.G."/>
            <person name="Ni X.B."/>
            <person name="Tian J.H."/>
            <person name="Sheng Y."/>
            <person name="Liu T."/>
            <person name="Pan Y.S."/>
            <person name="Xia L.Y."/>
            <person name="Li J."/>
            <person name="Zhao F."/>
            <person name="Cao W.C."/>
        </authorList>
    </citation>
    <scope>NUCLEOTIDE SEQUENCE [LARGE SCALE GENOMIC DNA]</scope>
    <source>
        <strain evidence="2">HaeL-2018</strain>
    </source>
</reference>
<organism evidence="2 3">
    <name type="scientific">Haemaphysalis longicornis</name>
    <name type="common">Bush tick</name>
    <dbReference type="NCBI Taxonomy" id="44386"/>
    <lineage>
        <taxon>Eukaryota</taxon>
        <taxon>Metazoa</taxon>
        <taxon>Ecdysozoa</taxon>
        <taxon>Arthropoda</taxon>
        <taxon>Chelicerata</taxon>
        <taxon>Arachnida</taxon>
        <taxon>Acari</taxon>
        <taxon>Parasitiformes</taxon>
        <taxon>Ixodida</taxon>
        <taxon>Ixodoidea</taxon>
        <taxon>Ixodidae</taxon>
        <taxon>Haemaphysalinae</taxon>
        <taxon>Haemaphysalis</taxon>
    </lineage>
</organism>
<gene>
    <name evidence="2" type="ORF">HPB48_012454</name>
</gene>
<comment type="caution">
    <text evidence="2">The sequence shown here is derived from an EMBL/GenBank/DDBJ whole genome shotgun (WGS) entry which is preliminary data.</text>
</comment>